<evidence type="ECO:0000256" key="5">
    <source>
        <dbReference type="ARBA" id="ARBA00023136"/>
    </source>
</evidence>
<evidence type="ECO:0000259" key="8">
    <source>
        <dbReference type="Pfam" id="PF04893"/>
    </source>
</evidence>
<feature type="compositionally biased region" description="Basic and acidic residues" evidence="7">
    <location>
        <begin position="1"/>
        <end position="10"/>
    </location>
</feature>
<dbReference type="EMBL" id="CM035423">
    <property type="protein sequence ID" value="KAH7366007.1"/>
    <property type="molecule type" value="Genomic_DNA"/>
</dbReference>
<feature type="transmembrane region" description="Helical" evidence="6">
    <location>
        <begin position="126"/>
        <end position="143"/>
    </location>
</feature>
<comment type="subcellular location">
    <subcellularLocation>
        <location evidence="6">Golgi apparatus membrane</location>
        <topology evidence="6">Multi-pass membrane protein</topology>
    </subcellularLocation>
    <subcellularLocation>
        <location evidence="1">Membrane</location>
        <topology evidence="1">Multi-pass membrane protein</topology>
    </subcellularLocation>
</comment>
<dbReference type="GO" id="GO:0031267">
    <property type="term" value="F:small GTPase binding"/>
    <property type="evidence" value="ECO:0007669"/>
    <property type="project" value="InterPro"/>
</dbReference>
<evidence type="ECO:0000256" key="3">
    <source>
        <dbReference type="ARBA" id="ARBA00022692"/>
    </source>
</evidence>
<comment type="similarity">
    <text evidence="2 6">Belongs to the YIP1 family.</text>
</comment>
<dbReference type="OrthoDB" id="10256463at2759"/>
<evidence type="ECO:0000256" key="6">
    <source>
        <dbReference type="RuleBase" id="RU361264"/>
    </source>
</evidence>
<evidence type="ECO:0000313" key="10">
    <source>
        <dbReference type="Proteomes" id="UP000825935"/>
    </source>
</evidence>
<feature type="domain" description="Yip1" evidence="8">
    <location>
        <begin position="116"/>
        <end position="269"/>
    </location>
</feature>
<reference evidence="9" key="1">
    <citation type="submission" date="2021-08" db="EMBL/GenBank/DDBJ databases">
        <title>WGS assembly of Ceratopteris richardii.</title>
        <authorList>
            <person name="Marchant D.B."/>
            <person name="Chen G."/>
            <person name="Jenkins J."/>
            <person name="Shu S."/>
            <person name="Leebens-Mack J."/>
            <person name="Grimwood J."/>
            <person name="Schmutz J."/>
            <person name="Soltis P."/>
            <person name="Soltis D."/>
            <person name="Chen Z.-H."/>
        </authorList>
    </citation>
    <scope>NUCLEOTIDE SEQUENCE</scope>
    <source>
        <strain evidence="9">Whitten #5841</strain>
        <tissue evidence="9">Leaf</tissue>
    </source>
</reference>
<evidence type="ECO:0000256" key="4">
    <source>
        <dbReference type="ARBA" id="ARBA00022989"/>
    </source>
</evidence>
<evidence type="ECO:0000256" key="2">
    <source>
        <dbReference type="ARBA" id="ARBA00010596"/>
    </source>
</evidence>
<organism evidence="9 10">
    <name type="scientific">Ceratopteris richardii</name>
    <name type="common">Triangle waterfern</name>
    <dbReference type="NCBI Taxonomy" id="49495"/>
    <lineage>
        <taxon>Eukaryota</taxon>
        <taxon>Viridiplantae</taxon>
        <taxon>Streptophyta</taxon>
        <taxon>Embryophyta</taxon>
        <taxon>Tracheophyta</taxon>
        <taxon>Polypodiopsida</taxon>
        <taxon>Polypodiidae</taxon>
        <taxon>Polypodiales</taxon>
        <taxon>Pteridineae</taxon>
        <taxon>Pteridaceae</taxon>
        <taxon>Parkerioideae</taxon>
        <taxon>Ceratopteris</taxon>
    </lineage>
</organism>
<dbReference type="PANTHER" id="PTHR12822:SF2">
    <property type="entry name" value="PROTEIN YIPF"/>
    <property type="match status" value="1"/>
</dbReference>
<sequence>MADPNYRSHEGYSSLSASSLPGSVPAAADVDSMLLPFQEANLQTFPPSNAHSKLLGSYPSHAGEESTGSRPQNGDESQGGLPRFLRVSTYQPYFDVNTEDVSQRILHSLLLNWGEFMTVTNHNPDLYGPFWICTTLIFVASAFGNFSTYLSNSSSWQFDIGKVNWAAGLFYAYTFLLPLLLYFFLKYINVALGLVQLWCLYGYSLFVFIPVSFIALVPVSVLKWVVVAGAGLISTTFVITSLKMHLGSSEWSFVVIIGLIILQASFALAFKILFFA</sequence>
<keyword evidence="3 6" id="KW-0812">Transmembrane</keyword>
<feature type="compositionally biased region" description="Low complexity" evidence="7">
    <location>
        <begin position="13"/>
        <end position="24"/>
    </location>
</feature>
<evidence type="ECO:0000256" key="7">
    <source>
        <dbReference type="SAM" id="MobiDB-lite"/>
    </source>
</evidence>
<feature type="region of interest" description="Disordered" evidence="7">
    <location>
        <begin position="1"/>
        <end position="24"/>
    </location>
</feature>
<evidence type="ECO:0000313" key="9">
    <source>
        <dbReference type="EMBL" id="KAH7366007.1"/>
    </source>
</evidence>
<name>A0A8T2SS38_CERRI</name>
<proteinExistence type="inferred from homology"/>
<gene>
    <name evidence="9" type="ORF">KP509_18G058700</name>
</gene>
<comment type="caution">
    <text evidence="9">The sequence shown here is derived from an EMBL/GenBank/DDBJ whole genome shotgun (WGS) entry which is preliminary data.</text>
</comment>
<keyword evidence="4 6" id="KW-1133">Transmembrane helix</keyword>
<feature type="transmembrane region" description="Helical" evidence="6">
    <location>
        <begin position="163"/>
        <end position="185"/>
    </location>
</feature>
<dbReference type="GO" id="GO:0000139">
    <property type="term" value="C:Golgi membrane"/>
    <property type="evidence" value="ECO:0007669"/>
    <property type="project" value="UniProtKB-SubCell"/>
</dbReference>
<dbReference type="Pfam" id="PF04893">
    <property type="entry name" value="Yip1"/>
    <property type="match status" value="1"/>
</dbReference>
<dbReference type="PANTHER" id="PTHR12822">
    <property type="entry name" value="PROTEIN YIPF"/>
    <property type="match status" value="1"/>
</dbReference>
<feature type="transmembrane region" description="Helical" evidence="6">
    <location>
        <begin position="251"/>
        <end position="274"/>
    </location>
</feature>
<feature type="compositionally biased region" description="Polar residues" evidence="7">
    <location>
        <begin position="66"/>
        <end position="76"/>
    </location>
</feature>
<dbReference type="InterPro" id="IPR039765">
    <property type="entry name" value="Yip5/YIPF1/YIPF2"/>
</dbReference>
<feature type="transmembrane region" description="Helical" evidence="6">
    <location>
        <begin position="197"/>
        <end position="215"/>
    </location>
</feature>
<dbReference type="OMA" id="ITIMILY"/>
<keyword evidence="5 6" id="KW-0472">Membrane</keyword>
<dbReference type="GO" id="GO:0016192">
    <property type="term" value="P:vesicle-mediated transport"/>
    <property type="evidence" value="ECO:0007669"/>
    <property type="project" value="InterPro"/>
</dbReference>
<dbReference type="AlphaFoldDB" id="A0A8T2SS38"/>
<keyword evidence="10" id="KW-1185">Reference proteome</keyword>
<feature type="region of interest" description="Disordered" evidence="7">
    <location>
        <begin position="46"/>
        <end position="80"/>
    </location>
</feature>
<accession>A0A8T2SS38</accession>
<dbReference type="Proteomes" id="UP000825935">
    <property type="component" value="Chromosome 18"/>
</dbReference>
<protein>
    <recommendedName>
        <fullName evidence="6">Protein YIP</fullName>
    </recommendedName>
</protein>
<feature type="transmembrane region" description="Helical" evidence="6">
    <location>
        <begin position="221"/>
        <end position="239"/>
    </location>
</feature>
<evidence type="ECO:0000256" key="1">
    <source>
        <dbReference type="ARBA" id="ARBA00004141"/>
    </source>
</evidence>
<dbReference type="InterPro" id="IPR006977">
    <property type="entry name" value="Yip1_dom"/>
</dbReference>